<proteinExistence type="inferred from homology"/>
<evidence type="ECO:0000256" key="8">
    <source>
        <dbReference type="ARBA" id="ARBA00023277"/>
    </source>
</evidence>
<dbReference type="GO" id="GO:0019213">
    <property type="term" value="F:deacetylase activity"/>
    <property type="evidence" value="ECO:0007669"/>
    <property type="project" value="TreeGrafter"/>
</dbReference>
<evidence type="ECO:0000256" key="6">
    <source>
        <dbReference type="ARBA" id="ARBA00022801"/>
    </source>
</evidence>
<evidence type="ECO:0000313" key="9">
    <source>
        <dbReference type="EMBL" id="KAF4074250.1"/>
    </source>
</evidence>
<dbReference type="InterPro" id="IPR006879">
    <property type="entry name" value="YdjC-like"/>
</dbReference>
<dbReference type="GO" id="GO:0046872">
    <property type="term" value="F:metal ion binding"/>
    <property type="evidence" value="ECO:0007669"/>
    <property type="project" value="UniProtKB-KW"/>
</dbReference>
<keyword evidence="5" id="KW-0479">Metal-binding</keyword>
<reference evidence="9 10" key="1">
    <citation type="submission" date="2020-02" db="EMBL/GenBank/DDBJ databases">
        <title>A chromosome-scale genome assembly of the black bullhead catfish (Ameiurus melas).</title>
        <authorList>
            <person name="Wen M."/>
            <person name="Zham M."/>
            <person name="Cabau C."/>
            <person name="Klopp C."/>
            <person name="Donnadieu C."/>
            <person name="Roques C."/>
            <person name="Bouchez O."/>
            <person name="Lampietro C."/>
            <person name="Jouanno E."/>
            <person name="Herpin A."/>
            <person name="Louis A."/>
            <person name="Berthelot C."/>
            <person name="Parey E."/>
            <person name="Roest-Crollius H."/>
            <person name="Braasch I."/>
            <person name="Postlethwait J."/>
            <person name="Robinson-Rechavi M."/>
            <person name="Echchiki A."/>
            <person name="Begum T."/>
            <person name="Montfort J."/>
            <person name="Schartl M."/>
            <person name="Bobe J."/>
            <person name="Guiguen Y."/>
        </authorList>
    </citation>
    <scope>NUCLEOTIDE SEQUENCE [LARGE SCALE GENOMIC DNA]</scope>
    <source>
        <strain evidence="9">M_S1</strain>
        <tissue evidence="9">Blood</tissue>
    </source>
</reference>
<comment type="cofactor">
    <cofactor evidence="1">
        <name>Mg(2+)</name>
        <dbReference type="ChEBI" id="CHEBI:18420"/>
    </cofactor>
</comment>
<keyword evidence="8" id="KW-0119">Carbohydrate metabolism</keyword>
<comment type="similarity">
    <text evidence="3">Belongs to the YdjC deacetylase family.</text>
</comment>
<accession>A0A7J5ZUQ5</accession>
<organism evidence="9 10">
    <name type="scientific">Ameiurus melas</name>
    <name type="common">Black bullhead</name>
    <name type="synonym">Silurus melas</name>
    <dbReference type="NCBI Taxonomy" id="219545"/>
    <lineage>
        <taxon>Eukaryota</taxon>
        <taxon>Metazoa</taxon>
        <taxon>Chordata</taxon>
        <taxon>Craniata</taxon>
        <taxon>Vertebrata</taxon>
        <taxon>Euteleostomi</taxon>
        <taxon>Actinopterygii</taxon>
        <taxon>Neopterygii</taxon>
        <taxon>Teleostei</taxon>
        <taxon>Ostariophysi</taxon>
        <taxon>Siluriformes</taxon>
        <taxon>Ictaluridae</taxon>
        <taxon>Ameiurus</taxon>
    </lineage>
</organism>
<dbReference type="PANTHER" id="PTHR31609">
    <property type="entry name" value="YDJC DEACETYLASE FAMILY MEMBER"/>
    <property type="match status" value="1"/>
</dbReference>
<comment type="caution">
    <text evidence="9">The sequence shown here is derived from an EMBL/GenBank/DDBJ whole genome shotgun (WGS) entry which is preliminary data.</text>
</comment>
<evidence type="ECO:0000256" key="4">
    <source>
        <dbReference type="ARBA" id="ARBA00018477"/>
    </source>
</evidence>
<dbReference type="SUPFAM" id="SSF88713">
    <property type="entry name" value="Glycoside hydrolase/deacetylase"/>
    <property type="match status" value="1"/>
</dbReference>
<evidence type="ECO:0000256" key="1">
    <source>
        <dbReference type="ARBA" id="ARBA00001946"/>
    </source>
</evidence>
<evidence type="ECO:0000256" key="7">
    <source>
        <dbReference type="ARBA" id="ARBA00022842"/>
    </source>
</evidence>
<dbReference type="GO" id="GO:0016787">
    <property type="term" value="F:hydrolase activity"/>
    <property type="evidence" value="ECO:0007669"/>
    <property type="project" value="UniProtKB-KW"/>
</dbReference>
<protein>
    <recommendedName>
        <fullName evidence="4">Carbohydrate deacetylase</fullName>
    </recommendedName>
</protein>
<dbReference type="PANTHER" id="PTHR31609:SF1">
    <property type="entry name" value="CARBOHYDRATE DEACETYLASE"/>
    <property type="match status" value="1"/>
</dbReference>
<dbReference type="Gene3D" id="3.20.20.370">
    <property type="entry name" value="Glycoside hydrolase/deacetylase"/>
    <property type="match status" value="2"/>
</dbReference>
<evidence type="ECO:0000313" key="10">
    <source>
        <dbReference type="Proteomes" id="UP000593565"/>
    </source>
</evidence>
<name>A0A7J5ZUQ5_AMEME</name>
<keyword evidence="7" id="KW-0460">Magnesium</keyword>
<dbReference type="EMBL" id="JAAGNN010000022">
    <property type="protein sequence ID" value="KAF4074250.1"/>
    <property type="molecule type" value="Genomic_DNA"/>
</dbReference>
<sequence>MLALLIKWSPALNMPQPRVKLVVTGDDFGYCARRNRGIAEAFLAGGISNASVLVNGASADHAAQLAKRHCIPIGLHANLSEEVREVFARVLSDFGIPYTRVPVELGLHSCHFLPPSLREFYLQVEKDALQSVEVFHRHGIRWPDVYLGLSTMGQNMSFSNLKRALTFALEARTSITAQADGHCAPESYRPITAELMVHPGYPSFPLQGGCGEGPDDFSQSSDRLHELKTLRDPVLLSYYQQQRILLCAFNDF</sequence>
<dbReference type="InterPro" id="IPR011330">
    <property type="entry name" value="Glyco_hydro/deAcase_b/a-brl"/>
</dbReference>
<dbReference type="Proteomes" id="UP000593565">
    <property type="component" value="Unassembled WGS sequence"/>
</dbReference>
<dbReference type="GO" id="GO:0005975">
    <property type="term" value="P:carbohydrate metabolic process"/>
    <property type="evidence" value="ECO:0007669"/>
    <property type="project" value="InterPro"/>
</dbReference>
<keyword evidence="10" id="KW-1185">Reference proteome</keyword>
<gene>
    <name evidence="9" type="ORF">AMELA_G00237450</name>
</gene>
<dbReference type="AlphaFoldDB" id="A0A7J5ZUQ5"/>
<evidence type="ECO:0000256" key="2">
    <source>
        <dbReference type="ARBA" id="ARBA00003451"/>
    </source>
</evidence>
<dbReference type="Pfam" id="PF04794">
    <property type="entry name" value="YdjC"/>
    <property type="match status" value="2"/>
</dbReference>
<evidence type="ECO:0000256" key="5">
    <source>
        <dbReference type="ARBA" id="ARBA00022723"/>
    </source>
</evidence>
<keyword evidence="6" id="KW-0378">Hydrolase</keyword>
<comment type="function">
    <text evidence="2">Probably catalyzes the deacetylation of acetylated carbohydrates an important step in the degradation of oligosaccharides.</text>
</comment>
<evidence type="ECO:0000256" key="3">
    <source>
        <dbReference type="ARBA" id="ARBA00008843"/>
    </source>
</evidence>